<keyword evidence="2" id="KW-0378">Hydrolase</keyword>
<evidence type="ECO:0000256" key="2">
    <source>
        <dbReference type="ARBA" id="ARBA00022801"/>
    </source>
</evidence>
<proteinExistence type="inferred from homology"/>
<dbReference type="InterPro" id="IPR000387">
    <property type="entry name" value="Tyr_Pase_dom"/>
</dbReference>
<comment type="catalytic activity">
    <reaction evidence="4">
        <text>O-phospho-L-seryl-[protein] + H2O = L-seryl-[protein] + phosphate</text>
        <dbReference type="Rhea" id="RHEA:20629"/>
        <dbReference type="Rhea" id="RHEA-COMP:9863"/>
        <dbReference type="Rhea" id="RHEA-COMP:11604"/>
        <dbReference type="ChEBI" id="CHEBI:15377"/>
        <dbReference type="ChEBI" id="CHEBI:29999"/>
        <dbReference type="ChEBI" id="CHEBI:43474"/>
        <dbReference type="ChEBI" id="CHEBI:83421"/>
        <dbReference type="EC" id="3.1.3.16"/>
    </reaction>
</comment>
<sequence>APGRFDPLNPIWQHPDTGALLYVGGVAAASSRAVLSEHRVSKIVFCQDEGEGRCHFEGLPGFEYLRYRIGRHRSDPRSKSEPLEYFRPLFEFVERHLGEGSNVLIHCLAGAHRAGTAGVACLMHFRDLGAARATQEAQSRRPAINPIGGFPELLARLEQARAARALEPAAAEARPAQVEGG</sequence>
<evidence type="ECO:0008006" key="10">
    <source>
        <dbReference type="Google" id="ProtNLM"/>
    </source>
</evidence>
<evidence type="ECO:0000256" key="4">
    <source>
        <dbReference type="ARBA" id="ARBA00047761"/>
    </source>
</evidence>
<keyword evidence="3" id="KW-0904">Protein phosphatase</keyword>
<evidence type="ECO:0000313" key="8">
    <source>
        <dbReference type="EMBL" id="CAK0892126.1"/>
    </source>
</evidence>
<organism evidence="8 9">
    <name type="scientific">Prorocentrum cordatum</name>
    <dbReference type="NCBI Taxonomy" id="2364126"/>
    <lineage>
        <taxon>Eukaryota</taxon>
        <taxon>Sar</taxon>
        <taxon>Alveolata</taxon>
        <taxon>Dinophyceae</taxon>
        <taxon>Prorocentrales</taxon>
        <taxon>Prorocentraceae</taxon>
        <taxon>Prorocentrum</taxon>
    </lineage>
</organism>
<dbReference type="CDD" id="cd14498">
    <property type="entry name" value="DSP"/>
    <property type="match status" value="1"/>
</dbReference>
<dbReference type="SUPFAM" id="SSF52799">
    <property type="entry name" value="(Phosphotyrosine protein) phosphatases II"/>
    <property type="match status" value="1"/>
</dbReference>
<evidence type="ECO:0000259" key="7">
    <source>
        <dbReference type="PROSITE" id="PS50056"/>
    </source>
</evidence>
<evidence type="ECO:0000313" key="9">
    <source>
        <dbReference type="Proteomes" id="UP001189429"/>
    </source>
</evidence>
<name>A0ABN9WYU1_9DINO</name>
<dbReference type="InterPro" id="IPR020422">
    <property type="entry name" value="TYR_PHOSPHATASE_DUAL_dom"/>
</dbReference>
<feature type="domain" description="Tyrosine-protein phosphatase" evidence="6">
    <location>
        <begin position="9"/>
        <end position="163"/>
    </location>
</feature>
<evidence type="ECO:0000256" key="1">
    <source>
        <dbReference type="ARBA" id="ARBA00008601"/>
    </source>
</evidence>
<dbReference type="InterPro" id="IPR000340">
    <property type="entry name" value="Dual-sp_phosphatase_cat-dom"/>
</dbReference>
<feature type="non-terminal residue" evidence="8">
    <location>
        <position position="1"/>
    </location>
</feature>
<reference evidence="8" key="1">
    <citation type="submission" date="2023-10" db="EMBL/GenBank/DDBJ databases">
        <authorList>
            <person name="Chen Y."/>
            <person name="Shah S."/>
            <person name="Dougan E. K."/>
            <person name="Thang M."/>
            <person name="Chan C."/>
        </authorList>
    </citation>
    <scope>NUCLEOTIDE SEQUENCE [LARGE SCALE GENOMIC DNA]</scope>
</reference>
<dbReference type="SMART" id="SM00195">
    <property type="entry name" value="DSPc"/>
    <property type="match status" value="1"/>
</dbReference>
<comment type="similarity">
    <text evidence="1">Belongs to the protein-tyrosine phosphatase family. Non-receptor class dual specificity subfamily.</text>
</comment>
<dbReference type="PROSITE" id="PS50056">
    <property type="entry name" value="TYR_PHOSPHATASE_2"/>
    <property type="match status" value="1"/>
</dbReference>
<comment type="caution">
    <text evidence="8">The sequence shown here is derived from an EMBL/GenBank/DDBJ whole genome shotgun (WGS) entry which is preliminary data.</text>
</comment>
<keyword evidence="9" id="KW-1185">Reference proteome</keyword>
<dbReference type="EMBL" id="CAUYUJ010019568">
    <property type="protein sequence ID" value="CAK0892126.1"/>
    <property type="molecule type" value="Genomic_DNA"/>
</dbReference>
<dbReference type="Pfam" id="PF00782">
    <property type="entry name" value="DSPc"/>
    <property type="match status" value="1"/>
</dbReference>
<accession>A0ABN9WYU1</accession>
<evidence type="ECO:0000256" key="5">
    <source>
        <dbReference type="ARBA" id="ARBA00048336"/>
    </source>
</evidence>
<dbReference type="PANTHER" id="PTHR45948:SF2">
    <property type="entry name" value="DUAL SPECIFICITY PROTEIN PHOSPHATASE"/>
    <property type="match status" value="1"/>
</dbReference>
<dbReference type="Proteomes" id="UP001189429">
    <property type="component" value="Unassembled WGS sequence"/>
</dbReference>
<protein>
    <recommendedName>
        <fullName evidence="10">Protein-serine/threonine phosphatase</fullName>
    </recommendedName>
</protein>
<dbReference type="PROSITE" id="PS50054">
    <property type="entry name" value="TYR_PHOSPHATASE_DUAL"/>
    <property type="match status" value="1"/>
</dbReference>
<feature type="domain" description="Tyrosine specific protein phosphatases" evidence="7">
    <location>
        <begin position="83"/>
        <end position="144"/>
    </location>
</feature>
<gene>
    <name evidence="8" type="ORF">PCOR1329_LOCUS71861</name>
</gene>
<evidence type="ECO:0000256" key="3">
    <source>
        <dbReference type="ARBA" id="ARBA00022912"/>
    </source>
</evidence>
<dbReference type="Gene3D" id="3.90.190.10">
    <property type="entry name" value="Protein tyrosine phosphatase superfamily"/>
    <property type="match status" value="1"/>
</dbReference>
<comment type="catalytic activity">
    <reaction evidence="5">
        <text>O-phospho-L-threonyl-[protein] + H2O = L-threonyl-[protein] + phosphate</text>
        <dbReference type="Rhea" id="RHEA:47004"/>
        <dbReference type="Rhea" id="RHEA-COMP:11060"/>
        <dbReference type="Rhea" id="RHEA-COMP:11605"/>
        <dbReference type="ChEBI" id="CHEBI:15377"/>
        <dbReference type="ChEBI" id="CHEBI:30013"/>
        <dbReference type="ChEBI" id="CHEBI:43474"/>
        <dbReference type="ChEBI" id="CHEBI:61977"/>
        <dbReference type="EC" id="3.1.3.16"/>
    </reaction>
</comment>
<evidence type="ECO:0000259" key="6">
    <source>
        <dbReference type="PROSITE" id="PS50054"/>
    </source>
</evidence>
<dbReference type="PANTHER" id="PTHR45948">
    <property type="entry name" value="DUAL SPECIFICITY PROTEIN PHOSPHATASE DDB_G0269404-RELATED"/>
    <property type="match status" value="1"/>
</dbReference>
<dbReference type="InterPro" id="IPR029021">
    <property type="entry name" value="Prot-tyrosine_phosphatase-like"/>
</dbReference>